<evidence type="ECO:0000313" key="1">
    <source>
        <dbReference type="EMBL" id="BAN07994.1"/>
    </source>
</evidence>
<dbReference type="EMBL" id="AP012167">
    <property type="protein sequence ID" value="BAN07994.1"/>
    <property type="molecule type" value="Genomic_DNA"/>
</dbReference>
<name>M5AGL5_LEVBR</name>
<reference evidence="1 2" key="1">
    <citation type="journal article" date="2013" name="PLoS ONE">
        <title>Genomic Analysis by Deep Sequencing of the Probiotic Lactobacillus brevis KB290 Harboring Nine Plasmids Reveals Genomic Stability.</title>
        <authorList>
            <person name="Fukao M."/>
            <person name="Oshima K."/>
            <person name="Morita H."/>
            <person name="Toh H."/>
            <person name="Suda W."/>
            <person name="Kim S.W."/>
            <person name="Suzuki S."/>
            <person name="Yakabe T."/>
            <person name="Hattori M."/>
            <person name="Yajima N."/>
        </authorList>
    </citation>
    <scope>NUCLEOTIDE SEQUENCE [LARGE SCALE GENOMIC DNA]</scope>
    <source>
        <strain evidence="1 2">KB290</strain>
    </source>
</reference>
<evidence type="ECO:0000313" key="2">
    <source>
        <dbReference type="Proteomes" id="UP000012042"/>
    </source>
</evidence>
<organism evidence="1 2">
    <name type="scientific">Levilactobacillus brevis KB290</name>
    <dbReference type="NCBI Taxonomy" id="1001583"/>
    <lineage>
        <taxon>Bacteria</taxon>
        <taxon>Bacillati</taxon>
        <taxon>Bacillota</taxon>
        <taxon>Bacilli</taxon>
        <taxon>Lactobacillales</taxon>
        <taxon>Lactobacillaceae</taxon>
        <taxon>Levilactobacillus</taxon>
    </lineage>
</organism>
<sequence length="235" mass="27074">MRTKHAMDIGAREKTKSGYKPIYIKKNKLLSISAMNIRGKYPHFKTYVAVTLGDIHYAKINKVIYMKKFIRYTTANFTPVKTLRAPIRTQLLRQGTGFVMSSTHINQPTYSSALFVTLDNYIQTYSQARMTKINDKWMNADVDSDFAKLKPTDSVKVTKLVKTGTAYKIDYARPLKSFSDKKIGPHHYRLTIKQLGRQYQNYTPIDDTYDTAASWTNFTINTKPYFSGFADWGLD</sequence>
<dbReference type="HOGENOM" id="CLU_1179012_0_0_9"/>
<dbReference type="RefSeq" id="WP_015474588.1">
    <property type="nucleotide sequence ID" value="NC_020819.1"/>
</dbReference>
<dbReference type="Proteomes" id="UP000012042">
    <property type="component" value="Chromosome"/>
</dbReference>
<gene>
    <name evidence="1" type="ORF">LVISKB_2359</name>
</gene>
<protein>
    <submittedName>
        <fullName evidence="1">Uncharacterized protein</fullName>
    </submittedName>
</protein>
<proteinExistence type="predicted"/>
<dbReference type="AlphaFoldDB" id="M5AGL5"/>
<accession>M5AGL5</accession>
<dbReference type="KEGG" id="lbk:LVISKB_2359"/>
<dbReference type="PATRIC" id="fig|1001583.3.peg.2341"/>